<keyword evidence="3" id="KW-0998">Cell outer membrane</keyword>
<feature type="domain" description="Polypeptide-transport-associated ShlB-type" evidence="5">
    <location>
        <begin position="63"/>
        <end position="135"/>
    </location>
</feature>
<evidence type="ECO:0000256" key="1">
    <source>
        <dbReference type="ARBA" id="ARBA00022452"/>
    </source>
</evidence>
<feature type="domain" description="Haemolysin activator HlyB C-terminal" evidence="4">
    <location>
        <begin position="255"/>
        <end position="509"/>
    </location>
</feature>
<dbReference type="PANTHER" id="PTHR34597">
    <property type="entry name" value="SLR1661 PROTEIN"/>
    <property type="match status" value="1"/>
</dbReference>
<reference evidence="6 7" key="1">
    <citation type="submission" date="2024-10" db="EMBL/GenBank/DDBJ databases">
        <title>The Natural Products Discovery Center: Release of the First 8490 Sequenced Strains for Exploring Actinobacteria Biosynthetic Diversity.</title>
        <authorList>
            <person name="Kalkreuter E."/>
            <person name="Kautsar S.A."/>
            <person name="Yang D."/>
            <person name="Bader C.D."/>
            <person name="Teijaro C.N."/>
            <person name="Fluegel L."/>
            <person name="Davis C.M."/>
            <person name="Simpson J.R."/>
            <person name="Lauterbach L."/>
            <person name="Steele A.D."/>
            <person name="Gui C."/>
            <person name="Meng S."/>
            <person name="Li G."/>
            <person name="Viehrig K."/>
            <person name="Ye F."/>
            <person name="Su P."/>
            <person name="Kiefer A.F."/>
            <person name="Nichols A."/>
            <person name="Cepeda A.J."/>
            <person name="Yan W."/>
            <person name="Fan B."/>
            <person name="Jiang Y."/>
            <person name="Adhikari A."/>
            <person name="Zheng C.-J."/>
            <person name="Schuster L."/>
            <person name="Cowan T.M."/>
            <person name="Smanski M.J."/>
            <person name="Chevrette M.G."/>
            <person name="De Carvalho L.P.S."/>
            <person name="Shen B."/>
        </authorList>
    </citation>
    <scope>NUCLEOTIDE SEQUENCE [LARGE SCALE GENOMIC DNA]</scope>
    <source>
        <strain evidence="6 7">NPDC087045</strain>
    </source>
</reference>
<keyword evidence="7" id="KW-1185">Reference proteome</keyword>
<accession>A0ABW8EYR1</accession>
<dbReference type="EMBL" id="JBIUZV010000003">
    <property type="protein sequence ID" value="MFJ3045783.1"/>
    <property type="molecule type" value="Genomic_DNA"/>
</dbReference>
<gene>
    <name evidence="6" type="ORF">ACIPEN_08140</name>
</gene>
<dbReference type="Pfam" id="PF08479">
    <property type="entry name" value="POTRA_2"/>
    <property type="match status" value="1"/>
</dbReference>
<dbReference type="Gene3D" id="2.40.160.50">
    <property type="entry name" value="membrane protein fhac: a member of the omp85/tpsb transporter family"/>
    <property type="match status" value="1"/>
</dbReference>
<dbReference type="InterPro" id="IPR005565">
    <property type="entry name" value="Hemolysn_activator_HlyB_C"/>
</dbReference>
<organism evidence="6 7">
    <name type="scientific">Herbaspirillum chlorophenolicum</name>
    <dbReference type="NCBI Taxonomy" id="211589"/>
    <lineage>
        <taxon>Bacteria</taxon>
        <taxon>Pseudomonadati</taxon>
        <taxon>Pseudomonadota</taxon>
        <taxon>Betaproteobacteria</taxon>
        <taxon>Burkholderiales</taxon>
        <taxon>Oxalobacteraceae</taxon>
        <taxon>Herbaspirillum</taxon>
    </lineage>
</organism>
<comment type="caution">
    <text evidence="6">The sequence shown here is derived from an EMBL/GenBank/DDBJ whole genome shotgun (WGS) entry which is preliminary data.</text>
</comment>
<evidence type="ECO:0000259" key="4">
    <source>
        <dbReference type="Pfam" id="PF03865"/>
    </source>
</evidence>
<evidence type="ECO:0000256" key="3">
    <source>
        <dbReference type="ARBA" id="ARBA00023237"/>
    </source>
</evidence>
<keyword evidence="2" id="KW-0812">Transmembrane</keyword>
<evidence type="ECO:0000313" key="6">
    <source>
        <dbReference type="EMBL" id="MFJ3045783.1"/>
    </source>
</evidence>
<evidence type="ECO:0000256" key="2">
    <source>
        <dbReference type="ARBA" id="ARBA00022692"/>
    </source>
</evidence>
<proteinExistence type="predicted"/>
<keyword evidence="1" id="KW-1134">Transmembrane beta strand</keyword>
<dbReference type="InterPro" id="IPR051544">
    <property type="entry name" value="TPS_OM_transporter"/>
</dbReference>
<sequence>MSYWGLPFTSANAADVRSPGAGNPLDSLPKVEPAQPQTMDVDIQTKGQDPALQRLLASRIVPSRFQIAGVKTLPFDAVAAQFSGLANREVTVAELLQAANNVTQMYKDKGYPLSFAFIPAQTFDNNIVVVNVVEGYVSEVKIEGNPGASEGRLREIAEQLKNDRPLSSATFERITGILSLQPGMLINATVKPPPATDGAAEMVLNVKRKAVTVGAGLDNATSSLRGIISATENGLTPLGEQITVSTLVPRGPLNEKYYGLTYAQPLGKQGLQFQLNLSDYSGEPENQSLVPQQFNATYLNKTRRLGASLSYPLILNNRTNLTLTGGAYAAENTVRYTRSVPALVPVIEVRSSIRALSLEMAWTKLLEKGSTQLSLGLYQGMNTAGASLTNSNVDLNFTRLKTLFTQTYQLPAGFGAALSGSGQLSGSVLPLSEQISFGSKLFGLAYPAGEIAGDQGWGLSLELNRAIPFDATYLKQIQPYVMTDSSRAYVNSGDLPHNKIASIGAGMRFSDQRHYSLDLSIAQPVGQKPINSDDRPLRLNMSYTYQFD</sequence>
<dbReference type="PANTHER" id="PTHR34597:SF6">
    <property type="entry name" value="BLR6126 PROTEIN"/>
    <property type="match status" value="1"/>
</dbReference>
<evidence type="ECO:0000313" key="7">
    <source>
        <dbReference type="Proteomes" id="UP001617427"/>
    </source>
</evidence>
<evidence type="ECO:0000259" key="5">
    <source>
        <dbReference type="Pfam" id="PF08479"/>
    </source>
</evidence>
<dbReference type="Gene3D" id="3.10.20.310">
    <property type="entry name" value="membrane protein fhac"/>
    <property type="match status" value="1"/>
</dbReference>
<protein>
    <submittedName>
        <fullName evidence="6">ShlB/FhaC/HecB family hemolysin secretion/activation protein</fullName>
    </submittedName>
</protein>
<dbReference type="Pfam" id="PF03865">
    <property type="entry name" value="ShlB"/>
    <property type="match status" value="1"/>
</dbReference>
<dbReference type="RefSeq" id="WP_402699538.1">
    <property type="nucleotide sequence ID" value="NZ_JBIUZV010000003.1"/>
</dbReference>
<name>A0ABW8EYR1_9BURK</name>
<dbReference type="Proteomes" id="UP001617427">
    <property type="component" value="Unassembled WGS sequence"/>
</dbReference>
<keyword evidence="1" id="KW-0472">Membrane</keyword>
<dbReference type="InterPro" id="IPR013686">
    <property type="entry name" value="Polypept-transport_assoc_ShlB"/>
</dbReference>